<dbReference type="Pfam" id="PF00249">
    <property type="entry name" value="Myb_DNA-binding"/>
    <property type="match status" value="1"/>
</dbReference>
<feature type="region of interest" description="Disordered" evidence="1">
    <location>
        <begin position="755"/>
        <end position="805"/>
    </location>
</feature>
<feature type="compositionally biased region" description="Basic and acidic residues" evidence="1">
    <location>
        <begin position="222"/>
        <end position="238"/>
    </location>
</feature>
<dbReference type="InterPro" id="IPR009057">
    <property type="entry name" value="Homeodomain-like_sf"/>
</dbReference>
<name>K8F231_9CHLO</name>
<dbReference type="KEGG" id="bpg:Bathy03g01280"/>
<feature type="compositionally biased region" description="Pro residues" evidence="1">
    <location>
        <begin position="20"/>
        <end position="37"/>
    </location>
</feature>
<feature type="compositionally biased region" description="Pro residues" evidence="1">
    <location>
        <begin position="97"/>
        <end position="111"/>
    </location>
</feature>
<evidence type="ECO:0000313" key="3">
    <source>
        <dbReference type="EMBL" id="CCO15588.1"/>
    </source>
</evidence>
<dbReference type="PANTHER" id="PTHR47340:SF1">
    <property type="entry name" value="DUPLICATED HOMEODOMAIN-LIKE SUPERFAMILY PROTEIN"/>
    <property type="match status" value="1"/>
</dbReference>
<dbReference type="InterPro" id="IPR001005">
    <property type="entry name" value="SANT/Myb"/>
</dbReference>
<reference evidence="3 4" key="1">
    <citation type="submission" date="2011-10" db="EMBL/GenBank/DDBJ databases">
        <authorList>
            <person name="Genoscope - CEA"/>
        </authorList>
    </citation>
    <scope>NUCLEOTIDE SEQUENCE [LARGE SCALE GENOMIC DNA]</scope>
    <source>
        <strain evidence="3 4">RCC 1105</strain>
    </source>
</reference>
<feature type="region of interest" description="Disordered" evidence="1">
    <location>
        <begin position="315"/>
        <end position="344"/>
    </location>
</feature>
<dbReference type="RefSeq" id="XP_007514151.1">
    <property type="nucleotide sequence ID" value="XM_007514089.1"/>
</dbReference>
<feature type="compositionally biased region" description="Basic and acidic residues" evidence="1">
    <location>
        <begin position="258"/>
        <end position="278"/>
    </location>
</feature>
<dbReference type="SMART" id="SM00717">
    <property type="entry name" value="SANT"/>
    <property type="match status" value="1"/>
</dbReference>
<dbReference type="PROSITE" id="PS51293">
    <property type="entry name" value="SANT"/>
    <property type="match status" value="1"/>
</dbReference>
<feature type="region of interest" description="Disordered" evidence="1">
    <location>
        <begin position="1"/>
        <end position="278"/>
    </location>
</feature>
<dbReference type="SUPFAM" id="SSF46689">
    <property type="entry name" value="Homeodomain-like"/>
    <property type="match status" value="1"/>
</dbReference>
<evidence type="ECO:0000256" key="1">
    <source>
        <dbReference type="SAM" id="MobiDB-lite"/>
    </source>
</evidence>
<dbReference type="OrthoDB" id="10258692at2759"/>
<feature type="compositionally biased region" description="Basic and acidic residues" evidence="1">
    <location>
        <begin position="769"/>
        <end position="785"/>
    </location>
</feature>
<feature type="compositionally biased region" description="Low complexity" evidence="1">
    <location>
        <begin position="10"/>
        <end position="19"/>
    </location>
</feature>
<dbReference type="eggNOG" id="KOG1878">
    <property type="taxonomic scope" value="Eukaryota"/>
</dbReference>
<dbReference type="Proteomes" id="UP000198341">
    <property type="component" value="Chromosome 3"/>
</dbReference>
<dbReference type="EMBL" id="FO082276">
    <property type="protein sequence ID" value="CCO15588.1"/>
    <property type="molecule type" value="Genomic_DNA"/>
</dbReference>
<organism evidence="3 4">
    <name type="scientific">Bathycoccus prasinos</name>
    <dbReference type="NCBI Taxonomy" id="41875"/>
    <lineage>
        <taxon>Eukaryota</taxon>
        <taxon>Viridiplantae</taxon>
        <taxon>Chlorophyta</taxon>
        <taxon>Mamiellophyceae</taxon>
        <taxon>Mamiellales</taxon>
        <taxon>Bathycoccaceae</taxon>
        <taxon>Bathycoccus</taxon>
    </lineage>
</organism>
<dbReference type="GeneID" id="19016666"/>
<gene>
    <name evidence="3" type="ORF">Bathy03g01280</name>
</gene>
<feature type="compositionally biased region" description="Gly residues" evidence="1">
    <location>
        <begin position="42"/>
        <end position="53"/>
    </location>
</feature>
<dbReference type="AlphaFoldDB" id="K8F231"/>
<feature type="region of interest" description="Disordered" evidence="1">
    <location>
        <begin position="529"/>
        <end position="566"/>
    </location>
</feature>
<accession>K8F231</accession>
<proteinExistence type="predicted"/>
<evidence type="ECO:0000259" key="2">
    <source>
        <dbReference type="PROSITE" id="PS51293"/>
    </source>
</evidence>
<dbReference type="Gene3D" id="1.10.10.60">
    <property type="entry name" value="Homeodomain-like"/>
    <property type="match status" value="1"/>
</dbReference>
<dbReference type="PANTHER" id="PTHR47340">
    <property type="entry name" value="DUPLICATED HOMEODOMAIN-LIKE SUPERFAMILY PROTEIN"/>
    <property type="match status" value="1"/>
</dbReference>
<keyword evidence="4" id="KW-1185">Reference proteome</keyword>
<feature type="compositionally biased region" description="Acidic residues" evidence="1">
    <location>
        <begin position="83"/>
        <end position="94"/>
    </location>
</feature>
<protein>
    <recommendedName>
        <fullName evidence="2">SANT domain-containing protein</fullName>
    </recommendedName>
</protein>
<feature type="domain" description="SANT" evidence="2">
    <location>
        <begin position="643"/>
        <end position="694"/>
    </location>
</feature>
<evidence type="ECO:0000313" key="4">
    <source>
        <dbReference type="Proteomes" id="UP000198341"/>
    </source>
</evidence>
<sequence length="805" mass="90054">MYAKQDEAAPVGGQQQQHPPRGPPPGMGNARGPPPPQFQGSNRGGGGGGGYYGGNRSPPRANRPQMMTTQQHRAQSRDRYPAADDDQGAEDGEVGELPPPGMGRGPPPGMMAPPSGSRFPPIPTGGRTSQPRPGFDEPIMASAAMPANRPSLLAQTQHQKKYVPPQIPGDGGGGSAPVGPPPGVLKPPATSGIRGSEGDLTSPSKKKLGWGRSLKPQQAPPPKKEENEEEEEKKVEKEKEEEEEKPPSRPPSAPPVAIEKKAAPTKEEAPTMDDKELKKLKAAENRLKTTKAALVAQMDRVDETVVELEKELEALVDQRRLEKQKDKEDRDGDSSDLRYARRETELLRNRLQTAEKQREQRELFVEERNQEARELANRERELKDIRKASASETEKAARFLANRVCREMCERDKKKVSEEIPKQFAAENKKRHDDAEERITSKDHISLPSIYSIPKEQQTNAADIAKRVYDEEKDEKKRGKVREQIMNVLRKRKKKLSEYEYTLALQYLKYRERWRVSLMFKAAEKERRERLAQKGNRRGITGMGGGPSSSSRNRSDSRNQQIGAGGVGGLYGAPGFGFGRSDGVARSEYEEMQMIKALQRKEELKTLCKVPDMILDEHERRIAIFDSRNGLVEDPKAEHDAEKFIRPWTEDEIRVYHEKFTAYGKNFRRIAKHLPGRDTADCVVYYYRNQKTSDGFKARRKAAAKKRKMYNDARRSGATGLYSAPPEAIAQTFKEREETQRSALTAEARLERAALAQAAKAAKAKKRAEKREREGGGNDNERKGSFSELTDASGEVSGEAKRQKA</sequence>
<dbReference type="InterPro" id="IPR017884">
    <property type="entry name" value="SANT_dom"/>
</dbReference>
<dbReference type="STRING" id="41875.K8F231"/>